<keyword evidence="3" id="KW-1185">Reference proteome</keyword>
<dbReference type="GO" id="GO:1901135">
    <property type="term" value="P:carbohydrate derivative metabolic process"/>
    <property type="evidence" value="ECO:0007669"/>
    <property type="project" value="UniProtKB-ARBA"/>
</dbReference>
<feature type="domain" description="Glycosyl transferase family 1" evidence="1">
    <location>
        <begin position="185"/>
        <end position="343"/>
    </location>
</feature>
<dbReference type="EMBL" id="JACCKB010000015">
    <property type="protein sequence ID" value="NYZ66598.1"/>
    <property type="molecule type" value="Genomic_DNA"/>
</dbReference>
<protein>
    <submittedName>
        <fullName evidence="2">Glycosyltransferase family 4 protein</fullName>
    </submittedName>
</protein>
<evidence type="ECO:0000313" key="2">
    <source>
        <dbReference type="EMBL" id="NYZ66598.1"/>
    </source>
</evidence>
<dbReference type="InterPro" id="IPR001296">
    <property type="entry name" value="Glyco_trans_1"/>
</dbReference>
<dbReference type="Proteomes" id="UP000569732">
    <property type="component" value="Unassembled WGS sequence"/>
</dbReference>
<comment type="caution">
    <text evidence="2">The sequence shown here is derived from an EMBL/GenBank/DDBJ whole genome shotgun (WGS) entry which is preliminary data.</text>
</comment>
<dbReference type="Pfam" id="PF00534">
    <property type="entry name" value="Glycos_transf_1"/>
    <property type="match status" value="1"/>
</dbReference>
<dbReference type="Gene3D" id="3.40.50.2000">
    <property type="entry name" value="Glycogen Phosphorylase B"/>
    <property type="match status" value="2"/>
</dbReference>
<organism evidence="2 3">
    <name type="scientific">Spartinivicinus marinus</name>
    <dbReference type="NCBI Taxonomy" id="2994442"/>
    <lineage>
        <taxon>Bacteria</taxon>
        <taxon>Pseudomonadati</taxon>
        <taxon>Pseudomonadota</taxon>
        <taxon>Gammaproteobacteria</taxon>
        <taxon>Oceanospirillales</taxon>
        <taxon>Zooshikellaceae</taxon>
        <taxon>Spartinivicinus</taxon>
    </lineage>
</organism>
<reference evidence="2 3" key="1">
    <citation type="submission" date="2020-07" db="EMBL/GenBank/DDBJ databases">
        <title>Endozoicomonas sp. nov., isolated from sediment.</title>
        <authorList>
            <person name="Gu T."/>
        </authorList>
    </citation>
    <scope>NUCLEOTIDE SEQUENCE [LARGE SCALE GENOMIC DNA]</scope>
    <source>
        <strain evidence="2 3">SM1973</strain>
    </source>
</reference>
<dbReference type="SUPFAM" id="SSF53756">
    <property type="entry name" value="UDP-Glycosyltransferase/glycogen phosphorylase"/>
    <property type="match status" value="1"/>
</dbReference>
<dbReference type="PANTHER" id="PTHR12526">
    <property type="entry name" value="GLYCOSYLTRANSFERASE"/>
    <property type="match status" value="1"/>
</dbReference>
<dbReference type="PANTHER" id="PTHR12526:SF641">
    <property type="entry name" value="LIPOPOLYSACCHARIDE CORE BIOSYNTHESIS PROTEIN RFAG"/>
    <property type="match status" value="1"/>
</dbReference>
<dbReference type="CDD" id="cd03801">
    <property type="entry name" value="GT4_PimA-like"/>
    <property type="match status" value="1"/>
</dbReference>
<evidence type="ECO:0000313" key="3">
    <source>
        <dbReference type="Proteomes" id="UP000569732"/>
    </source>
</evidence>
<dbReference type="RefSeq" id="WP_180568627.1">
    <property type="nucleotide sequence ID" value="NZ_JACCKB010000015.1"/>
</dbReference>
<evidence type="ECO:0000259" key="1">
    <source>
        <dbReference type="Pfam" id="PF00534"/>
    </source>
</evidence>
<proteinExistence type="predicted"/>
<accession>A0A853I7G6</accession>
<gene>
    <name evidence="2" type="ORF">H0A36_11315</name>
</gene>
<dbReference type="GO" id="GO:0016757">
    <property type="term" value="F:glycosyltransferase activity"/>
    <property type="evidence" value="ECO:0007669"/>
    <property type="project" value="InterPro"/>
</dbReference>
<name>A0A853I7G6_9GAMM</name>
<dbReference type="AlphaFoldDB" id="A0A853I7G6"/>
<sequence>MTLAFILFKYFPFGGLQRDFLRIALACLARGHQIRVYTMGWQGDQPAEFEVRLISNKALSAHKRDQAFQQAAMADIKENPVDLVVGFNKMPGLDVYYAADPCYEEKAQNSRGWLYRQGARYKHFNHFESAVFSAQSHTHILMIAERQIAIYQQYYQTPQHRFHLLPPGIAKDRKRPANADSIRAALRQEFGLTDQDKLLLMVGSGFKTKGLDRALLSLQALPAEYRHATKLFVIGQDNFKPFERMANKLGVSNQVRFFAGRDDIPRFLLGADLLIHPAYHENTGTVLLEAVVAGLPVLVTDVCGYARYIQQAEAGLLVTSPFNQQQFNQMLLEMLQSDKHSEWQNNGLSFAEQADIYSMSERAAEQIEQLAGQLL</sequence>